<organism evidence="1">
    <name type="scientific">Eucalyptus grandis</name>
    <name type="common">Flooded gum</name>
    <dbReference type="NCBI Taxonomy" id="71139"/>
    <lineage>
        <taxon>Eukaryota</taxon>
        <taxon>Viridiplantae</taxon>
        <taxon>Streptophyta</taxon>
        <taxon>Embryophyta</taxon>
        <taxon>Tracheophyta</taxon>
        <taxon>Spermatophyta</taxon>
        <taxon>Magnoliopsida</taxon>
        <taxon>eudicotyledons</taxon>
        <taxon>Gunneridae</taxon>
        <taxon>Pentapetalae</taxon>
        <taxon>rosids</taxon>
        <taxon>malvids</taxon>
        <taxon>Myrtales</taxon>
        <taxon>Myrtaceae</taxon>
        <taxon>Myrtoideae</taxon>
        <taxon>Eucalypteae</taxon>
        <taxon>Eucalyptus</taxon>
    </lineage>
</organism>
<dbReference type="Gramene" id="KCW68589">
    <property type="protein sequence ID" value="KCW68589"/>
    <property type="gene ID" value="EUGRSUZ_F02201"/>
</dbReference>
<dbReference type="EMBL" id="KK198758">
    <property type="protein sequence ID" value="KCW68589.1"/>
    <property type="molecule type" value="Genomic_DNA"/>
</dbReference>
<protein>
    <submittedName>
        <fullName evidence="1">Uncharacterized protein</fullName>
    </submittedName>
</protein>
<evidence type="ECO:0000313" key="1">
    <source>
        <dbReference type="EMBL" id="KCW68589.1"/>
    </source>
</evidence>
<gene>
    <name evidence="1" type="ORF">EUGRSUZ_F02201</name>
</gene>
<dbReference type="InParanoid" id="A0A059BRL2"/>
<accession>A0A059BRL2</accession>
<name>A0A059BRL2_EUCGR</name>
<sequence>MPWTAKIRYFRGPPIGSIMCALEAIPVTGPARAAVFPIVHRVIYYITKHHPRILKRRCHHDMLEKNDNSILLHNHCLLRLVIRNG</sequence>
<reference evidence="1" key="1">
    <citation type="submission" date="2013-07" db="EMBL/GenBank/DDBJ databases">
        <title>The genome of Eucalyptus grandis.</title>
        <authorList>
            <person name="Schmutz J."/>
            <person name="Hayes R."/>
            <person name="Myburg A."/>
            <person name="Tuskan G."/>
            <person name="Grattapaglia D."/>
            <person name="Rokhsar D.S."/>
        </authorList>
    </citation>
    <scope>NUCLEOTIDE SEQUENCE</scope>
    <source>
        <tissue evidence="1">Leaf extractions</tissue>
    </source>
</reference>
<dbReference type="AlphaFoldDB" id="A0A059BRL2"/>
<proteinExistence type="predicted"/>